<dbReference type="AlphaFoldDB" id="A0A931HBG1"/>
<gene>
    <name evidence="2" type="ORF">I5E68_05380</name>
</gene>
<name>A0A931HBG1_9SPHN</name>
<organism evidence="2 3">
    <name type="scientific">Novosphingobium aureum</name>
    <dbReference type="NCBI Taxonomy" id="2792964"/>
    <lineage>
        <taxon>Bacteria</taxon>
        <taxon>Pseudomonadati</taxon>
        <taxon>Pseudomonadota</taxon>
        <taxon>Alphaproteobacteria</taxon>
        <taxon>Sphingomonadales</taxon>
        <taxon>Sphingomonadaceae</taxon>
        <taxon>Novosphingobium</taxon>
    </lineage>
</organism>
<dbReference type="EMBL" id="JADZGI010000001">
    <property type="protein sequence ID" value="MBH0112386.1"/>
    <property type="molecule type" value="Genomic_DNA"/>
</dbReference>
<evidence type="ECO:0000313" key="3">
    <source>
        <dbReference type="Proteomes" id="UP000617634"/>
    </source>
</evidence>
<feature type="compositionally biased region" description="Low complexity" evidence="1">
    <location>
        <begin position="162"/>
        <end position="175"/>
    </location>
</feature>
<reference evidence="2" key="1">
    <citation type="submission" date="2020-11" db="EMBL/GenBank/DDBJ databases">
        <title>Novosphingobium aureum sp. nov., a marine bacterium isolated from sediment of a salt flat.</title>
        <authorList>
            <person name="Yoo Y."/>
            <person name="Kim J.-J."/>
        </authorList>
    </citation>
    <scope>NUCLEOTIDE SEQUENCE</scope>
    <source>
        <strain evidence="2">YJ-S2-02</strain>
    </source>
</reference>
<accession>A0A931HBG1</accession>
<dbReference type="RefSeq" id="WP_197161665.1">
    <property type="nucleotide sequence ID" value="NZ_JADZGI010000001.1"/>
</dbReference>
<evidence type="ECO:0000256" key="1">
    <source>
        <dbReference type="SAM" id="MobiDB-lite"/>
    </source>
</evidence>
<protein>
    <submittedName>
        <fullName evidence="2">Uncharacterized protein</fullName>
    </submittedName>
</protein>
<feature type="region of interest" description="Disordered" evidence="1">
    <location>
        <begin position="151"/>
        <end position="191"/>
    </location>
</feature>
<dbReference type="Proteomes" id="UP000617634">
    <property type="component" value="Unassembled WGS sequence"/>
</dbReference>
<keyword evidence="3" id="KW-1185">Reference proteome</keyword>
<proteinExistence type="predicted"/>
<evidence type="ECO:0000313" key="2">
    <source>
        <dbReference type="EMBL" id="MBH0112386.1"/>
    </source>
</evidence>
<sequence length="191" mass="20354">MAIRDITIELKAEEADLLRKLEAVRAMLSAYGEAAQEQNNPPALRLGPSRDGHLSPATSKPQPVRGPVEIDDYTEATRKSVVLSILALYINGCMLKTRDLVAFVESMGHEVNGKNKVNALGALLSRSADVQAHGKSGWTLIDRDKASAIIQKYGPKENEPRSASAGGSDAADMGAPTPSSAWNKPHLSPAS</sequence>
<feature type="region of interest" description="Disordered" evidence="1">
    <location>
        <begin position="34"/>
        <end position="67"/>
    </location>
</feature>
<comment type="caution">
    <text evidence="2">The sequence shown here is derived from an EMBL/GenBank/DDBJ whole genome shotgun (WGS) entry which is preliminary data.</text>
</comment>